<name>A0A060I260_RHIET</name>
<protein>
    <recommendedName>
        <fullName evidence="2">DUF3828 domain-containing protein</fullName>
    </recommendedName>
</protein>
<feature type="signal peptide" evidence="1">
    <location>
        <begin position="1"/>
        <end position="22"/>
    </location>
</feature>
<dbReference type="OrthoDB" id="7174015at2"/>
<sequence>MRLPTFILALAVSVFAALPALAETYKTPKALLKALYSYDTDRSDAEAPSPYSIFFSDHLNKLLQADLDNTPEGDVGAVDFDPVIAGQDGEASNVRIGQPILLDDKAEVEVQFENGEEVTLFYTLVREHGGWKVDDIANQKGDSPWSLTALLGDAQ</sequence>
<dbReference type="InterPro" id="IPR024289">
    <property type="entry name" value="DUF3828"/>
</dbReference>
<dbReference type="EMBL" id="CP006986">
    <property type="protein sequence ID" value="AIC27804.1"/>
    <property type="molecule type" value="Genomic_DNA"/>
</dbReference>
<dbReference type="AlphaFoldDB" id="A0A060I260"/>
<proteinExistence type="predicted"/>
<dbReference type="Proteomes" id="UP000027180">
    <property type="component" value="Chromosome"/>
</dbReference>
<feature type="chain" id="PRO_5001583638" description="DUF3828 domain-containing protein" evidence="1">
    <location>
        <begin position="23"/>
        <end position="155"/>
    </location>
</feature>
<gene>
    <name evidence="3" type="ORF">IE4771_CH02705</name>
</gene>
<dbReference type="HOGENOM" id="CLU_147957_0_0_5"/>
<dbReference type="KEGG" id="rei:IE4771_CH02705"/>
<reference evidence="3 4" key="1">
    <citation type="submission" date="2013-12" db="EMBL/GenBank/DDBJ databases">
        <title>Complete genome sequence of Rhizobium etli bv. mimosae IE4771.</title>
        <authorList>
            <person name="Bustos P."/>
            <person name="Santamaria R.I."/>
            <person name="Lozano L."/>
            <person name="Ormeno-Orrillo E."/>
            <person name="Rogel M.A."/>
            <person name="Romero D."/>
            <person name="Cevallos M.A."/>
            <person name="Martinez-Romero E."/>
            <person name="Gonzalez V."/>
        </authorList>
    </citation>
    <scope>NUCLEOTIDE SEQUENCE [LARGE SCALE GENOMIC DNA]</scope>
    <source>
        <strain evidence="3 4">IE4771</strain>
    </source>
</reference>
<dbReference type="Gene3D" id="3.10.450.50">
    <property type="match status" value="1"/>
</dbReference>
<dbReference type="RefSeq" id="WP_038689611.1">
    <property type="nucleotide sequence ID" value="NZ_CP006986.1"/>
</dbReference>
<organism evidence="3 4">
    <name type="scientific">Rhizobium etli bv. mimosae str. IE4771</name>
    <dbReference type="NCBI Taxonomy" id="1432050"/>
    <lineage>
        <taxon>Bacteria</taxon>
        <taxon>Pseudomonadati</taxon>
        <taxon>Pseudomonadota</taxon>
        <taxon>Alphaproteobacteria</taxon>
        <taxon>Hyphomicrobiales</taxon>
        <taxon>Rhizobiaceae</taxon>
        <taxon>Rhizobium/Agrobacterium group</taxon>
        <taxon>Rhizobium</taxon>
    </lineage>
</organism>
<feature type="domain" description="DUF3828" evidence="2">
    <location>
        <begin position="51"/>
        <end position="139"/>
    </location>
</feature>
<dbReference type="Pfam" id="PF12883">
    <property type="entry name" value="DUF3828"/>
    <property type="match status" value="1"/>
</dbReference>
<evidence type="ECO:0000256" key="1">
    <source>
        <dbReference type="SAM" id="SignalP"/>
    </source>
</evidence>
<accession>A0A060I260</accession>
<evidence type="ECO:0000313" key="3">
    <source>
        <dbReference type="EMBL" id="AIC27804.1"/>
    </source>
</evidence>
<evidence type="ECO:0000313" key="4">
    <source>
        <dbReference type="Proteomes" id="UP000027180"/>
    </source>
</evidence>
<keyword evidence="1" id="KW-0732">Signal</keyword>
<evidence type="ECO:0000259" key="2">
    <source>
        <dbReference type="Pfam" id="PF12883"/>
    </source>
</evidence>